<name>A0A1W6AIV5_BACMY</name>
<gene>
    <name evidence="1" type="ORF">B7492_32450</name>
</gene>
<evidence type="ECO:0000313" key="1">
    <source>
        <dbReference type="EMBL" id="ARJ25752.1"/>
    </source>
</evidence>
<dbReference type="RefSeq" id="WP_085313469.1">
    <property type="nucleotide sequence ID" value="NZ_CP020746.1"/>
</dbReference>
<sequence>MNYKNLLKKKTIPMLLVGGMLASTGWGVGNVYADSPKVPETTNSATKYTGVTSPLDTSNADFEVLYSETVKFDENEKVINREVSGTETRTSNVQGVIIADGSFNWKHASSKDSSNRINKDSYNVGLMLVNGLSVYIPWKPVQATAQVVASGLMYFNQPSITYYHTEAYRDLDAVNNYVKTVTDTIKNGKKVYTDTKVMKYTK</sequence>
<keyword evidence="1" id="KW-0614">Plasmid</keyword>
<accession>A0A1W6AIV5</accession>
<geneLocation type="plasmid" evidence="1 2">
    <name>unnamed3</name>
</geneLocation>
<proteinExistence type="predicted"/>
<protein>
    <submittedName>
        <fullName evidence="1">Uncharacterized protein</fullName>
    </submittedName>
</protein>
<reference evidence="1 2" key="1">
    <citation type="submission" date="2017-04" db="EMBL/GenBank/DDBJ databases">
        <title>The Characteristic of a Fine Plant Growth-Promoting Rhizobacteria Bacillus mycoides Gnyt1 and its Whole Genome Sequencing Analysis.</title>
        <authorList>
            <person name="Li J.H."/>
            <person name="Yao T."/>
        </authorList>
    </citation>
    <scope>NUCLEOTIDE SEQUENCE [LARGE SCALE GENOMIC DNA]</scope>
    <source>
        <strain evidence="1 2">Gnyt1</strain>
        <plasmid evidence="2">Plasmid unnamed3</plasmid>
    </source>
</reference>
<dbReference type="EMBL" id="CP020746">
    <property type="protein sequence ID" value="ARJ25752.1"/>
    <property type="molecule type" value="Genomic_DNA"/>
</dbReference>
<organism evidence="1 2">
    <name type="scientific">Bacillus mycoides</name>
    <dbReference type="NCBI Taxonomy" id="1405"/>
    <lineage>
        <taxon>Bacteria</taxon>
        <taxon>Bacillati</taxon>
        <taxon>Bacillota</taxon>
        <taxon>Bacilli</taxon>
        <taxon>Bacillales</taxon>
        <taxon>Bacillaceae</taxon>
        <taxon>Bacillus</taxon>
        <taxon>Bacillus cereus group</taxon>
    </lineage>
</organism>
<dbReference type="AlphaFoldDB" id="A0A1W6AIV5"/>
<dbReference type="Proteomes" id="UP000192932">
    <property type="component" value="Plasmid unnamed3"/>
</dbReference>
<evidence type="ECO:0000313" key="2">
    <source>
        <dbReference type="Proteomes" id="UP000192932"/>
    </source>
</evidence>